<dbReference type="InParanoid" id="N1JDF0"/>
<dbReference type="EMBL" id="CAUH01001889">
    <property type="protein sequence ID" value="CCU75952.1"/>
    <property type="molecule type" value="Genomic_DNA"/>
</dbReference>
<protein>
    <submittedName>
        <fullName evidence="1">Bgh-specific protein</fullName>
    </submittedName>
</protein>
<comment type="caution">
    <text evidence="1">The sequence shown here is derived from an EMBL/GenBank/DDBJ whole genome shotgun (WGS) entry which is preliminary data.</text>
</comment>
<evidence type="ECO:0000313" key="2">
    <source>
        <dbReference type="Proteomes" id="UP000015441"/>
    </source>
</evidence>
<dbReference type="HOGENOM" id="CLU_056196_3_0_1"/>
<dbReference type="AlphaFoldDB" id="N1JDF0"/>
<dbReference type="Proteomes" id="UP000015441">
    <property type="component" value="Unassembled WGS sequence"/>
</dbReference>
<sequence>MNSGANNRLVLAFDDYSDSFHMTHILSPNQKFPEPDENIQIFKTPTTYRQAGTYFATYCSVDKTPSSIYQDIAQQLSEETGQVRDASSQNSEREESCFQHIKQKMEDMRSFSSKSVISTKNLENYMCSEELIVRLAYNWRITLIRGNKSRTNGAASRQPLVRLENAIEIRNYVENGQFISVGEMYGKRYALAWFEGHLHMFVWDPKGNMWELETSPNNVRSNGKVIINFLRATNPQIGSIMDNAYATLKEFRREIRNRDAHAQHEQGMILSHYNQRCRERMLEIEMMAAVPAHGFLRETF</sequence>
<organism evidence="1 2">
    <name type="scientific">Blumeria graminis f. sp. hordei (strain DH14)</name>
    <name type="common">Barley powdery mildew</name>
    <name type="synonym">Oidium monilioides f. sp. hordei</name>
    <dbReference type="NCBI Taxonomy" id="546991"/>
    <lineage>
        <taxon>Eukaryota</taxon>
        <taxon>Fungi</taxon>
        <taxon>Dikarya</taxon>
        <taxon>Ascomycota</taxon>
        <taxon>Pezizomycotina</taxon>
        <taxon>Leotiomycetes</taxon>
        <taxon>Erysiphales</taxon>
        <taxon>Erysiphaceae</taxon>
        <taxon>Blumeria</taxon>
        <taxon>Blumeria hordei</taxon>
    </lineage>
</organism>
<keyword evidence="2" id="KW-1185">Reference proteome</keyword>
<proteinExistence type="predicted"/>
<reference evidence="1 2" key="1">
    <citation type="journal article" date="2010" name="Science">
        <title>Genome expansion and gene loss in powdery mildew fungi reveal tradeoffs in extreme parasitism.</title>
        <authorList>
            <person name="Spanu P.D."/>
            <person name="Abbott J.C."/>
            <person name="Amselem J."/>
            <person name="Burgis T.A."/>
            <person name="Soanes D.M."/>
            <person name="Stueber K."/>
            <person name="Ver Loren van Themaat E."/>
            <person name="Brown J.K.M."/>
            <person name="Butcher S.A."/>
            <person name="Gurr S.J."/>
            <person name="Lebrun M.-H."/>
            <person name="Ridout C.J."/>
            <person name="Schulze-Lefert P."/>
            <person name="Talbot N.J."/>
            <person name="Ahmadinejad N."/>
            <person name="Ametz C."/>
            <person name="Barton G.R."/>
            <person name="Benjdia M."/>
            <person name="Bidzinski P."/>
            <person name="Bindschedler L.V."/>
            <person name="Both M."/>
            <person name="Brewer M.T."/>
            <person name="Cadle-Davidson L."/>
            <person name="Cadle-Davidson M.M."/>
            <person name="Collemare J."/>
            <person name="Cramer R."/>
            <person name="Frenkel O."/>
            <person name="Godfrey D."/>
            <person name="Harriman J."/>
            <person name="Hoede C."/>
            <person name="King B.C."/>
            <person name="Klages S."/>
            <person name="Kleemann J."/>
            <person name="Knoll D."/>
            <person name="Koti P.S."/>
            <person name="Kreplak J."/>
            <person name="Lopez-Ruiz F.J."/>
            <person name="Lu X."/>
            <person name="Maekawa T."/>
            <person name="Mahanil S."/>
            <person name="Micali C."/>
            <person name="Milgroom M.G."/>
            <person name="Montana G."/>
            <person name="Noir S."/>
            <person name="O'Connell R.J."/>
            <person name="Oberhaensli S."/>
            <person name="Parlange F."/>
            <person name="Pedersen C."/>
            <person name="Quesneville H."/>
            <person name="Reinhardt R."/>
            <person name="Rott M."/>
            <person name="Sacristan S."/>
            <person name="Schmidt S.M."/>
            <person name="Schoen M."/>
            <person name="Skamnioti P."/>
            <person name="Sommer H."/>
            <person name="Stephens A."/>
            <person name="Takahara H."/>
            <person name="Thordal-Christensen H."/>
            <person name="Vigouroux M."/>
            <person name="Wessling R."/>
            <person name="Wicker T."/>
            <person name="Panstruga R."/>
        </authorList>
    </citation>
    <scope>NUCLEOTIDE SEQUENCE [LARGE SCALE GENOMIC DNA]</scope>
    <source>
        <strain evidence="1">DH14</strain>
    </source>
</reference>
<evidence type="ECO:0000313" key="1">
    <source>
        <dbReference type="EMBL" id="CCU75952.1"/>
    </source>
</evidence>
<name>N1JDF0_BLUG1</name>
<gene>
    <name evidence="1" type="ORF">BGHDH14_bghG001889000002001</name>
</gene>
<dbReference type="OrthoDB" id="10428153at2759"/>
<accession>N1JDF0</accession>